<comment type="caution">
    <text evidence="2">The sequence shown here is derived from an EMBL/GenBank/DDBJ whole genome shotgun (WGS) entry which is preliminary data.</text>
</comment>
<accession>A0ABV0W437</accession>
<keyword evidence="3" id="KW-1185">Reference proteome</keyword>
<dbReference type="Proteomes" id="UP001444071">
    <property type="component" value="Unassembled WGS sequence"/>
</dbReference>
<keyword evidence="1" id="KW-1133">Transmembrane helix</keyword>
<name>A0ABV0W437_9TELE</name>
<evidence type="ECO:0000313" key="2">
    <source>
        <dbReference type="EMBL" id="MEQ2264296.1"/>
    </source>
</evidence>
<keyword evidence="1" id="KW-0472">Membrane</keyword>
<keyword evidence="1" id="KW-0812">Transmembrane</keyword>
<gene>
    <name evidence="2" type="ORF">XENORESO_019384</name>
</gene>
<organism evidence="2 3">
    <name type="scientific">Xenotaenia resolanae</name>
    <dbReference type="NCBI Taxonomy" id="208358"/>
    <lineage>
        <taxon>Eukaryota</taxon>
        <taxon>Metazoa</taxon>
        <taxon>Chordata</taxon>
        <taxon>Craniata</taxon>
        <taxon>Vertebrata</taxon>
        <taxon>Euteleostomi</taxon>
        <taxon>Actinopterygii</taxon>
        <taxon>Neopterygii</taxon>
        <taxon>Teleostei</taxon>
        <taxon>Neoteleostei</taxon>
        <taxon>Acanthomorphata</taxon>
        <taxon>Ovalentaria</taxon>
        <taxon>Atherinomorphae</taxon>
        <taxon>Cyprinodontiformes</taxon>
        <taxon>Goodeidae</taxon>
        <taxon>Xenotaenia</taxon>
    </lineage>
</organism>
<dbReference type="EMBL" id="JAHRIM010030099">
    <property type="protein sequence ID" value="MEQ2264296.1"/>
    <property type="molecule type" value="Genomic_DNA"/>
</dbReference>
<evidence type="ECO:0000313" key="3">
    <source>
        <dbReference type="Proteomes" id="UP001444071"/>
    </source>
</evidence>
<evidence type="ECO:0000256" key="1">
    <source>
        <dbReference type="SAM" id="Phobius"/>
    </source>
</evidence>
<sequence>MTFMRATTLANTIAILRIYVVSMWVSFWLPAPGISIKIPSMPVSPSPNLQLGVCHGVSPFSVSLEVPGRVNSNVKANTAALLGLLGDVSYLPHIITASIVSSV</sequence>
<feature type="transmembrane region" description="Helical" evidence="1">
    <location>
        <begin position="12"/>
        <end position="31"/>
    </location>
</feature>
<protein>
    <submittedName>
        <fullName evidence="2">Uncharacterized protein</fullName>
    </submittedName>
</protein>
<proteinExistence type="predicted"/>
<reference evidence="2 3" key="1">
    <citation type="submission" date="2021-06" db="EMBL/GenBank/DDBJ databases">
        <authorList>
            <person name="Palmer J.M."/>
        </authorList>
    </citation>
    <scope>NUCLEOTIDE SEQUENCE [LARGE SCALE GENOMIC DNA]</scope>
    <source>
        <strain evidence="2 3">XR_2019</strain>
        <tissue evidence="2">Muscle</tissue>
    </source>
</reference>